<dbReference type="PRINTS" id="PR00107">
    <property type="entry name" value="PHOSPHOCPHPR"/>
</dbReference>
<dbReference type="PROSITE" id="PS00369">
    <property type="entry name" value="PTS_HPR_HIS"/>
    <property type="match status" value="1"/>
</dbReference>
<dbReference type="PANTHER" id="PTHR33705:SF1">
    <property type="entry name" value="PHOSPHOCARRIER PROTEIN HPR"/>
    <property type="match status" value="1"/>
</dbReference>
<dbReference type="AlphaFoldDB" id="A0A4R1BN74"/>
<comment type="function">
    <text evidence="1">General (non sugar-specific) component of the phosphoenolpyruvate-dependent sugar phosphotransferase system (sugar PTS). This major carbohydrate active-transport system catalyzes the phosphorylation of incoming sugar substrates concomitantly with their translocation across the cell membrane. The phosphoryl group from phosphoenolpyruvate (PEP) is transferred to the phosphoryl carrier protein HPr by enzyme I. Phospho-HPr then transfers it to the PTS EIIA domain.</text>
</comment>
<keyword evidence="8" id="KW-1185">Reference proteome</keyword>
<gene>
    <name evidence="7" type="ORF">E0L93_05215</name>
</gene>
<dbReference type="Proteomes" id="UP000295244">
    <property type="component" value="Unassembled WGS sequence"/>
</dbReference>
<evidence type="ECO:0000256" key="3">
    <source>
        <dbReference type="ARBA" id="ARBA00022448"/>
    </source>
</evidence>
<dbReference type="CDD" id="cd00367">
    <property type="entry name" value="PTS-HPr_like"/>
    <property type="match status" value="1"/>
</dbReference>
<dbReference type="PROSITE" id="PS51350">
    <property type="entry name" value="PTS_HPR_DOM"/>
    <property type="match status" value="1"/>
</dbReference>
<evidence type="ECO:0000313" key="7">
    <source>
        <dbReference type="EMBL" id="TCJ18901.1"/>
    </source>
</evidence>
<sequence length="92" mass="10096">MVERETRVGPEEGLHARPAARFVKTARRFSSEIVVVKDGREANAKSSLKVMTLGAKKGDRVIIRAEGEDARQAVDALVELISADEHEPQEDA</sequence>
<name>A0A4R1BN74_9ACTN</name>
<evidence type="ECO:0000256" key="4">
    <source>
        <dbReference type="ARBA" id="ARBA00022597"/>
    </source>
</evidence>
<proteinExistence type="predicted"/>
<dbReference type="Gene3D" id="3.30.1340.10">
    <property type="entry name" value="HPr-like"/>
    <property type="match status" value="1"/>
</dbReference>
<evidence type="ECO:0000256" key="2">
    <source>
        <dbReference type="ARBA" id="ARBA00020422"/>
    </source>
</evidence>
<organism evidence="7 8">
    <name type="scientific">Rubrobacter taiwanensis</name>
    <dbReference type="NCBI Taxonomy" id="185139"/>
    <lineage>
        <taxon>Bacteria</taxon>
        <taxon>Bacillati</taxon>
        <taxon>Actinomycetota</taxon>
        <taxon>Rubrobacteria</taxon>
        <taxon>Rubrobacterales</taxon>
        <taxon>Rubrobacteraceae</taxon>
        <taxon>Rubrobacter</taxon>
    </lineage>
</organism>
<feature type="domain" description="HPr" evidence="6">
    <location>
        <begin position="1"/>
        <end position="88"/>
    </location>
</feature>
<dbReference type="InterPro" id="IPR000032">
    <property type="entry name" value="HPr-like"/>
</dbReference>
<dbReference type="EMBL" id="SKBU01000009">
    <property type="protein sequence ID" value="TCJ18901.1"/>
    <property type="molecule type" value="Genomic_DNA"/>
</dbReference>
<reference evidence="7 8" key="1">
    <citation type="submission" date="2019-03" db="EMBL/GenBank/DDBJ databases">
        <title>Whole genome sequence of a novel Rubrobacter taiwanensis strain, isolated from Yellowstone National Park.</title>
        <authorList>
            <person name="Freed S."/>
            <person name="Ramaley R.F."/>
            <person name="Kyndt J.A."/>
        </authorList>
    </citation>
    <scope>NUCLEOTIDE SEQUENCE [LARGE SCALE GENOMIC DNA]</scope>
    <source>
        <strain evidence="7 8">Yellowstone</strain>
    </source>
</reference>
<keyword evidence="4" id="KW-0762">Sugar transport</keyword>
<protein>
    <recommendedName>
        <fullName evidence="2">Phosphocarrier protein HPr</fullName>
    </recommendedName>
    <alternativeName>
        <fullName evidence="5">Histidine-containing protein</fullName>
    </alternativeName>
</protein>
<dbReference type="InterPro" id="IPR050399">
    <property type="entry name" value="HPr"/>
</dbReference>
<keyword evidence="3" id="KW-0813">Transport</keyword>
<dbReference type="InterPro" id="IPR035895">
    <property type="entry name" value="HPr-like_sf"/>
</dbReference>
<evidence type="ECO:0000256" key="1">
    <source>
        <dbReference type="ARBA" id="ARBA00003681"/>
    </source>
</evidence>
<dbReference type="SUPFAM" id="SSF55594">
    <property type="entry name" value="HPr-like"/>
    <property type="match status" value="1"/>
</dbReference>
<dbReference type="PANTHER" id="PTHR33705">
    <property type="entry name" value="PHOSPHOCARRIER PROTEIN HPR"/>
    <property type="match status" value="1"/>
</dbReference>
<comment type="caution">
    <text evidence="7">The sequence shown here is derived from an EMBL/GenBank/DDBJ whole genome shotgun (WGS) entry which is preliminary data.</text>
</comment>
<dbReference type="Pfam" id="PF00381">
    <property type="entry name" value="PTS-HPr"/>
    <property type="match status" value="1"/>
</dbReference>
<evidence type="ECO:0000256" key="5">
    <source>
        <dbReference type="ARBA" id="ARBA00033055"/>
    </source>
</evidence>
<dbReference type="OrthoDB" id="9809047at2"/>
<evidence type="ECO:0000259" key="6">
    <source>
        <dbReference type="PROSITE" id="PS51350"/>
    </source>
</evidence>
<accession>A0A4R1BN74</accession>
<dbReference type="InterPro" id="IPR001020">
    <property type="entry name" value="PTS_HPr_His_P_site"/>
</dbReference>
<dbReference type="NCBIfam" id="TIGR01003">
    <property type="entry name" value="PTS_HPr_family"/>
    <property type="match status" value="1"/>
</dbReference>
<evidence type="ECO:0000313" key="8">
    <source>
        <dbReference type="Proteomes" id="UP000295244"/>
    </source>
</evidence>